<keyword evidence="6 10" id="KW-0479">Metal-binding</keyword>
<feature type="domain" description="Phosphofructokinase" evidence="12">
    <location>
        <begin position="8"/>
        <end position="316"/>
    </location>
</feature>
<dbReference type="PRINTS" id="PR00476">
    <property type="entry name" value="PHFRCTKINASE"/>
</dbReference>
<dbReference type="GO" id="GO:0061621">
    <property type="term" value="P:canonical glycolysis"/>
    <property type="evidence" value="ECO:0007669"/>
    <property type="project" value="TreeGrafter"/>
</dbReference>
<evidence type="ECO:0000256" key="8">
    <source>
        <dbReference type="ARBA" id="ARBA00022842"/>
    </source>
</evidence>
<evidence type="ECO:0000313" key="14">
    <source>
        <dbReference type="Proteomes" id="UP000320390"/>
    </source>
</evidence>
<proteinExistence type="inferred from homology"/>
<dbReference type="InterPro" id="IPR022953">
    <property type="entry name" value="ATP_PFK"/>
</dbReference>
<dbReference type="GO" id="GO:0006002">
    <property type="term" value="P:fructose 6-phosphate metabolic process"/>
    <property type="evidence" value="ECO:0007669"/>
    <property type="project" value="InterPro"/>
</dbReference>
<comment type="cofactor">
    <cofactor evidence="1 10">
        <name>Mg(2+)</name>
        <dbReference type="ChEBI" id="CHEBI:18420"/>
    </cofactor>
</comment>
<keyword evidence="10" id="KW-0067">ATP-binding</keyword>
<feature type="compositionally biased region" description="Basic and acidic residues" evidence="11">
    <location>
        <begin position="367"/>
        <end position="378"/>
    </location>
</feature>
<feature type="binding site" evidence="10">
    <location>
        <begin position="78"/>
        <end position="79"/>
    </location>
    <ligand>
        <name>ATP</name>
        <dbReference type="ChEBI" id="CHEBI:30616"/>
    </ligand>
</feature>
<comment type="catalytic activity">
    <reaction evidence="10">
        <text>beta-D-fructose 6-phosphate + ATP = beta-D-fructose 1,6-bisphosphate + ADP + H(+)</text>
        <dbReference type="Rhea" id="RHEA:16109"/>
        <dbReference type="ChEBI" id="CHEBI:15378"/>
        <dbReference type="ChEBI" id="CHEBI:30616"/>
        <dbReference type="ChEBI" id="CHEBI:32966"/>
        <dbReference type="ChEBI" id="CHEBI:57634"/>
        <dbReference type="ChEBI" id="CHEBI:456216"/>
        <dbReference type="EC" id="2.7.1.11"/>
    </reaction>
</comment>
<keyword evidence="8 10" id="KW-0460">Magnesium</keyword>
<evidence type="ECO:0000256" key="5">
    <source>
        <dbReference type="ARBA" id="ARBA00022679"/>
    </source>
</evidence>
<feature type="binding site" evidence="10">
    <location>
        <begin position="120"/>
        <end position="123"/>
    </location>
    <ligand>
        <name>ATP</name>
        <dbReference type="ChEBI" id="CHEBI:30616"/>
    </ligand>
</feature>
<keyword evidence="7 10" id="KW-0418">Kinase</keyword>
<gene>
    <name evidence="13" type="primary">pfp</name>
    <name evidence="10" type="synonym">pfkA</name>
    <name evidence="13" type="ORF">Poly30_27850</name>
</gene>
<name>A0A518ET66_9BACT</name>
<feature type="binding site" description="in other chain" evidence="10">
    <location>
        <begin position="290"/>
        <end position="293"/>
    </location>
    <ligand>
        <name>substrate</name>
        <note>ligand shared between dimeric partners</note>
    </ligand>
</feature>
<sequence length="386" mass="40932">MAKRTPKRIGVLTGGGDCPGLNAVLRSVTKHALQAGLDVRGIEDGFLGLIENRVRELRYDDVSGILKLGGTILGTSNKANPEKFAEGTDADGNVIWKDVTDRCFQSIEEHGLEALVVLGGDGTMICAQPFAKAGIPVIGVPKTIDNDVIGTELTFGFQSAVEIATEALDRVHTTAESHGRALVVEVMGRNAGWIALRAGVAGGADCILVPEIPFSIDHVIEQIEWRRKLGRRATIICIAEGATMIGGHQVVHAIDPTSPDPIKLGGIGEIVANLIDERSPVESRAVTLGHVQRGGSPVANDRVLGTQFGAAATQLLLDGHTNRMVAWVEGRVTHVDIADPAHGQRTIPADDPLVAAARACYTTFGDEPPRALPEDKRGRGPRGLLR</sequence>
<comment type="subcellular location">
    <subcellularLocation>
        <location evidence="2 10">Cytoplasm</location>
    </subcellularLocation>
</comment>
<keyword evidence="9 10" id="KW-0324">Glycolysis</keyword>
<feature type="binding site" evidence="10">
    <location>
        <position position="16"/>
    </location>
    <ligand>
        <name>ATP</name>
        <dbReference type="ChEBI" id="CHEBI:30616"/>
    </ligand>
</feature>
<dbReference type="GO" id="GO:0003872">
    <property type="term" value="F:6-phosphofructokinase activity"/>
    <property type="evidence" value="ECO:0007669"/>
    <property type="project" value="UniProtKB-UniRule"/>
</dbReference>
<dbReference type="InterPro" id="IPR035966">
    <property type="entry name" value="PKF_sf"/>
</dbReference>
<dbReference type="InterPro" id="IPR012003">
    <property type="entry name" value="ATP_PFK_prok-type"/>
</dbReference>
<reference evidence="13 14" key="1">
    <citation type="submission" date="2019-02" db="EMBL/GenBank/DDBJ databases">
        <title>Deep-cultivation of Planctomycetes and their phenomic and genomic characterization uncovers novel biology.</title>
        <authorList>
            <person name="Wiegand S."/>
            <person name="Jogler M."/>
            <person name="Boedeker C."/>
            <person name="Pinto D."/>
            <person name="Vollmers J."/>
            <person name="Rivas-Marin E."/>
            <person name="Kohn T."/>
            <person name="Peeters S.H."/>
            <person name="Heuer A."/>
            <person name="Rast P."/>
            <person name="Oberbeckmann S."/>
            <person name="Bunk B."/>
            <person name="Jeske O."/>
            <person name="Meyerdierks A."/>
            <person name="Storesund J.E."/>
            <person name="Kallscheuer N."/>
            <person name="Luecker S."/>
            <person name="Lage O.M."/>
            <person name="Pohl T."/>
            <person name="Merkel B.J."/>
            <person name="Hornburger P."/>
            <person name="Mueller R.-W."/>
            <person name="Bruemmer F."/>
            <person name="Labrenz M."/>
            <person name="Spormann A.M."/>
            <person name="Op den Camp H."/>
            <person name="Overmann J."/>
            <person name="Amann R."/>
            <person name="Jetten M.S.M."/>
            <person name="Mascher T."/>
            <person name="Medema M.H."/>
            <person name="Devos D.P."/>
            <person name="Kaster A.-K."/>
            <person name="Ovreas L."/>
            <person name="Rohde M."/>
            <person name="Galperin M.Y."/>
            <person name="Jogler C."/>
        </authorList>
    </citation>
    <scope>NUCLEOTIDE SEQUENCE [LARGE SCALE GENOMIC DNA]</scope>
    <source>
        <strain evidence="13 14">Poly30</strain>
    </source>
</reference>
<feature type="binding site" description="in other chain" evidence="10">
    <location>
        <begin position="143"/>
        <end position="145"/>
    </location>
    <ligand>
        <name>substrate</name>
        <note>ligand shared between dimeric partners</note>
    </ligand>
</feature>
<evidence type="ECO:0000256" key="7">
    <source>
        <dbReference type="ARBA" id="ARBA00022777"/>
    </source>
</evidence>
<dbReference type="PANTHER" id="PTHR13697">
    <property type="entry name" value="PHOSPHOFRUCTOKINASE"/>
    <property type="match status" value="1"/>
</dbReference>
<feature type="binding site" description="in other chain" evidence="10">
    <location>
        <position position="240"/>
    </location>
    <ligand>
        <name>substrate</name>
        <note>ligand shared between dimeric partners</note>
    </ligand>
</feature>
<feature type="site" description="Important for substrate specificity; cannot use PPi as phosphoryl donor" evidence="10">
    <location>
        <position position="122"/>
    </location>
</feature>
<dbReference type="Proteomes" id="UP000320390">
    <property type="component" value="Chromosome"/>
</dbReference>
<evidence type="ECO:0000256" key="10">
    <source>
        <dbReference type="HAMAP-Rule" id="MF_01976"/>
    </source>
</evidence>
<dbReference type="NCBIfam" id="NF002872">
    <property type="entry name" value="PRK03202.1"/>
    <property type="match status" value="1"/>
</dbReference>
<dbReference type="EMBL" id="CP036434">
    <property type="protein sequence ID" value="QDV07265.1"/>
    <property type="molecule type" value="Genomic_DNA"/>
</dbReference>
<feature type="region of interest" description="Disordered" evidence="11">
    <location>
        <begin position="364"/>
        <end position="386"/>
    </location>
</feature>
<dbReference type="EC" id="2.7.1.11" evidence="10"/>
<dbReference type="AlphaFoldDB" id="A0A518ET66"/>
<dbReference type="RefSeq" id="WP_145198173.1">
    <property type="nucleotide sequence ID" value="NZ_CP036434.1"/>
</dbReference>
<dbReference type="GO" id="GO:0030388">
    <property type="term" value="P:fructose 1,6-bisphosphate metabolic process"/>
    <property type="evidence" value="ECO:0007669"/>
    <property type="project" value="TreeGrafter"/>
</dbReference>
<dbReference type="FunFam" id="3.40.50.460:FF:000002">
    <property type="entry name" value="ATP-dependent 6-phosphofructokinase"/>
    <property type="match status" value="1"/>
</dbReference>
<dbReference type="HAMAP" id="MF_01976">
    <property type="entry name" value="Phosphofructokinase_III"/>
    <property type="match status" value="1"/>
</dbReference>
<dbReference type="InterPro" id="IPR012829">
    <property type="entry name" value="Phosphofructokinase_III"/>
</dbReference>
<dbReference type="InterPro" id="IPR000023">
    <property type="entry name" value="Phosphofructokinase_dom"/>
</dbReference>
<dbReference type="PROSITE" id="PS00433">
    <property type="entry name" value="PHOSPHOFRUCTOKINASE"/>
    <property type="match status" value="1"/>
</dbReference>
<comment type="subunit">
    <text evidence="10">Homodimer or homotetramer.</text>
</comment>
<comment type="similarity">
    <text evidence="10">Belongs to the phosphofructokinase type A (PFKA) family. Mixed-substrate PFK group III subfamily.</text>
</comment>
<dbReference type="GO" id="GO:0005945">
    <property type="term" value="C:6-phosphofructokinase complex"/>
    <property type="evidence" value="ECO:0007669"/>
    <property type="project" value="TreeGrafter"/>
</dbReference>
<organism evidence="13 14">
    <name type="scientific">Saltatorellus ferox</name>
    <dbReference type="NCBI Taxonomy" id="2528018"/>
    <lineage>
        <taxon>Bacteria</taxon>
        <taxon>Pseudomonadati</taxon>
        <taxon>Planctomycetota</taxon>
        <taxon>Planctomycetia</taxon>
        <taxon>Planctomycetia incertae sedis</taxon>
        <taxon>Saltatorellus</taxon>
    </lineage>
</organism>
<comment type="function">
    <text evidence="10">Catalyzes the phosphorylation of D-fructose 6-phosphate to fructose 1,6-bisphosphate by ATP, the first committing step of glycolysis.</text>
</comment>
<keyword evidence="4 10" id="KW-0963">Cytoplasm</keyword>
<feature type="active site" description="Proton acceptor" evidence="10">
    <location>
        <position position="145"/>
    </location>
</feature>
<dbReference type="UniPathway" id="UPA00109">
    <property type="reaction ID" value="UER00182"/>
</dbReference>
<evidence type="ECO:0000256" key="6">
    <source>
        <dbReference type="ARBA" id="ARBA00022723"/>
    </source>
</evidence>
<feature type="binding site" evidence="10">
    <location>
        <position position="284"/>
    </location>
    <ligand>
        <name>substrate</name>
        <note>ligand shared between dimeric partners</note>
    </ligand>
</feature>
<comment type="pathway">
    <text evidence="3 10">Carbohydrate degradation; glycolysis; D-glyceraldehyde 3-phosphate and glycerone phosphate from D-glucose: step 3/4.</text>
</comment>
<keyword evidence="5 10" id="KW-0808">Transferase</keyword>
<evidence type="ECO:0000259" key="12">
    <source>
        <dbReference type="Pfam" id="PF00365"/>
    </source>
</evidence>
<dbReference type="OrthoDB" id="9802503at2"/>
<dbReference type="InterPro" id="IPR015912">
    <property type="entry name" value="Phosphofructokinase_CS"/>
</dbReference>
<evidence type="ECO:0000256" key="4">
    <source>
        <dbReference type="ARBA" id="ARBA00022490"/>
    </source>
</evidence>
<evidence type="ECO:0000256" key="11">
    <source>
        <dbReference type="SAM" id="MobiDB-lite"/>
    </source>
</evidence>
<evidence type="ECO:0000256" key="3">
    <source>
        <dbReference type="ARBA" id="ARBA00004679"/>
    </source>
</evidence>
<feature type="binding site" evidence="10">
    <location>
        <position position="180"/>
    </location>
    <ligand>
        <name>substrate</name>
        <note>ligand shared between dimeric partners</note>
    </ligand>
</feature>
<dbReference type="GO" id="GO:0047334">
    <property type="term" value="F:diphosphate-fructose-6-phosphate 1-phosphotransferase activity"/>
    <property type="evidence" value="ECO:0007669"/>
    <property type="project" value="InterPro"/>
</dbReference>
<feature type="binding site" description="in other chain" evidence="10">
    <location>
        <begin position="187"/>
        <end position="189"/>
    </location>
    <ligand>
        <name>substrate</name>
        <note>ligand shared between dimeric partners</note>
    </ligand>
</feature>
<dbReference type="PIRSF" id="PIRSF000532">
    <property type="entry name" value="ATP_PFK_prok"/>
    <property type="match status" value="1"/>
</dbReference>
<feature type="binding site" evidence="10">
    <location>
        <position position="121"/>
    </location>
    <ligand>
        <name>Mg(2+)</name>
        <dbReference type="ChEBI" id="CHEBI:18420"/>
        <note>catalytic</note>
    </ligand>
</feature>
<dbReference type="Gene3D" id="3.40.50.450">
    <property type="match status" value="1"/>
</dbReference>
<dbReference type="GO" id="GO:0016208">
    <property type="term" value="F:AMP binding"/>
    <property type="evidence" value="ECO:0007669"/>
    <property type="project" value="TreeGrafter"/>
</dbReference>
<evidence type="ECO:0000256" key="1">
    <source>
        <dbReference type="ARBA" id="ARBA00001946"/>
    </source>
</evidence>
<comment type="caution">
    <text evidence="10">Lacks conserved residue(s) required for the propagation of feature annotation.</text>
</comment>
<dbReference type="SUPFAM" id="SSF53784">
    <property type="entry name" value="Phosphofructokinase"/>
    <property type="match status" value="1"/>
</dbReference>
<evidence type="ECO:0000256" key="2">
    <source>
        <dbReference type="ARBA" id="ARBA00004496"/>
    </source>
</evidence>
<evidence type="ECO:0000313" key="13">
    <source>
        <dbReference type="EMBL" id="QDV07265.1"/>
    </source>
</evidence>
<accession>A0A518ET66</accession>
<protein>
    <recommendedName>
        <fullName evidence="10">ATP-dependent 6-phosphofructokinase</fullName>
        <shortName evidence="10">ATP-PFK</shortName>
        <shortName evidence="10">Phosphofructokinase</shortName>
        <ecNumber evidence="10">2.7.1.11</ecNumber>
    </recommendedName>
    <alternativeName>
        <fullName evidence="10">Phosphohexokinase</fullName>
    </alternativeName>
</protein>
<dbReference type="GO" id="GO:0048029">
    <property type="term" value="F:monosaccharide binding"/>
    <property type="evidence" value="ECO:0007669"/>
    <property type="project" value="TreeGrafter"/>
</dbReference>
<dbReference type="GO" id="GO:0046872">
    <property type="term" value="F:metal ion binding"/>
    <property type="evidence" value="ECO:0007669"/>
    <property type="project" value="UniProtKB-KW"/>
</dbReference>
<dbReference type="Pfam" id="PF00365">
    <property type="entry name" value="PFK"/>
    <property type="match status" value="1"/>
</dbReference>
<dbReference type="Gene3D" id="3.40.50.460">
    <property type="entry name" value="Phosphofructokinase domain"/>
    <property type="match status" value="1"/>
</dbReference>
<keyword evidence="10" id="KW-0547">Nucleotide-binding</keyword>
<dbReference type="GO" id="GO:0042802">
    <property type="term" value="F:identical protein binding"/>
    <property type="evidence" value="ECO:0007669"/>
    <property type="project" value="TreeGrafter"/>
</dbReference>
<keyword evidence="14" id="KW-1185">Reference proteome</keyword>
<dbReference type="GO" id="GO:0005524">
    <property type="term" value="F:ATP binding"/>
    <property type="evidence" value="ECO:0007669"/>
    <property type="project" value="UniProtKB-KW"/>
</dbReference>
<dbReference type="PANTHER" id="PTHR13697:SF52">
    <property type="entry name" value="ATP-DEPENDENT 6-PHOSPHOFRUCTOKINASE 3"/>
    <property type="match status" value="1"/>
</dbReference>
<evidence type="ECO:0000256" key="9">
    <source>
        <dbReference type="ARBA" id="ARBA00023152"/>
    </source>
</evidence>
<dbReference type="GO" id="GO:0070095">
    <property type="term" value="F:fructose-6-phosphate binding"/>
    <property type="evidence" value="ECO:0007669"/>
    <property type="project" value="TreeGrafter"/>
</dbReference>